<reference evidence="10 11" key="1">
    <citation type="journal article" date="2010" name="Nature">
        <title>The Ectocarpus genome and the independent evolution of multicellularity in brown algae.</title>
        <authorList>
            <person name="Cock J.M."/>
            <person name="Sterck L."/>
            <person name="Rouze P."/>
            <person name="Scornet D."/>
            <person name="Allen A.E."/>
            <person name="Amoutzias G."/>
            <person name="Anthouard V."/>
            <person name="Artiguenave F."/>
            <person name="Aury J.M."/>
            <person name="Badger J.H."/>
            <person name="Beszteri B."/>
            <person name="Billiau K."/>
            <person name="Bonnet E."/>
            <person name="Bothwell J.H."/>
            <person name="Bowler C."/>
            <person name="Boyen C."/>
            <person name="Brownlee C."/>
            <person name="Carrano C.J."/>
            <person name="Charrier B."/>
            <person name="Cho G.Y."/>
            <person name="Coelho S.M."/>
            <person name="Collen J."/>
            <person name="Corre E."/>
            <person name="Da Silva C."/>
            <person name="Delage L."/>
            <person name="Delaroque N."/>
            <person name="Dittami S.M."/>
            <person name="Doulbeau S."/>
            <person name="Elias M."/>
            <person name="Farnham G."/>
            <person name="Gachon C.M."/>
            <person name="Gschloessl B."/>
            <person name="Heesch S."/>
            <person name="Jabbari K."/>
            <person name="Jubin C."/>
            <person name="Kawai H."/>
            <person name="Kimura K."/>
            <person name="Kloareg B."/>
            <person name="Kupper F.C."/>
            <person name="Lang D."/>
            <person name="Le Bail A."/>
            <person name="Leblanc C."/>
            <person name="Lerouge P."/>
            <person name="Lohr M."/>
            <person name="Lopez P.J."/>
            <person name="Martens C."/>
            <person name="Maumus F."/>
            <person name="Michel G."/>
            <person name="Miranda-Saavedra D."/>
            <person name="Morales J."/>
            <person name="Moreau H."/>
            <person name="Motomura T."/>
            <person name="Nagasato C."/>
            <person name="Napoli C.A."/>
            <person name="Nelson D.R."/>
            <person name="Nyvall-Collen P."/>
            <person name="Peters A.F."/>
            <person name="Pommier C."/>
            <person name="Potin P."/>
            <person name="Poulain J."/>
            <person name="Quesneville H."/>
            <person name="Read B."/>
            <person name="Rensing S.A."/>
            <person name="Ritter A."/>
            <person name="Rousvoal S."/>
            <person name="Samanta M."/>
            <person name="Samson G."/>
            <person name="Schroeder D.C."/>
            <person name="Segurens B."/>
            <person name="Strittmatter M."/>
            <person name="Tonon T."/>
            <person name="Tregear J.W."/>
            <person name="Valentin K."/>
            <person name="von Dassow P."/>
            <person name="Yamagishi T."/>
            <person name="Van de Peer Y."/>
            <person name="Wincker P."/>
        </authorList>
    </citation>
    <scope>NUCLEOTIDE SEQUENCE [LARGE SCALE GENOMIC DNA]</scope>
    <source>
        <strain evidence="11">Ec32 / CCAP1310/4</strain>
    </source>
</reference>
<dbReference type="Gene3D" id="3.30.40.10">
    <property type="entry name" value="Zinc/RING finger domain, C3HC4 (zinc finger)"/>
    <property type="match status" value="1"/>
</dbReference>
<evidence type="ECO:0008006" key="12">
    <source>
        <dbReference type="Google" id="ProtNLM"/>
    </source>
</evidence>
<dbReference type="InterPro" id="IPR000608">
    <property type="entry name" value="UBC"/>
</dbReference>
<dbReference type="PROSITE" id="PS00518">
    <property type="entry name" value="ZF_RING_1"/>
    <property type="match status" value="1"/>
</dbReference>
<dbReference type="OrthoDB" id="47801at2759"/>
<feature type="compositionally biased region" description="Low complexity" evidence="7">
    <location>
        <begin position="84"/>
        <end position="96"/>
    </location>
</feature>
<dbReference type="AlphaFoldDB" id="D7G0A1"/>
<evidence type="ECO:0000256" key="1">
    <source>
        <dbReference type="ARBA" id="ARBA00022679"/>
    </source>
</evidence>
<dbReference type="InterPro" id="IPR013083">
    <property type="entry name" value="Znf_RING/FYVE/PHD"/>
</dbReference>
<feature type="compositionally biased region" description="Acidic residues" evidence="7">
    <location>
        <begin position="557"/>
        <end position="568"/>
    </location>
</feature>
<evidence type="ECO:0000256" key="5">
    <source>
        <dbReference type="ARBA" id="ARBA00022833"/>
    </source>
</evidence>
<evidence type="ECO:0000256" key="3">
    <source>
        <dbReference type="ARBA" id="ARBA00022771"/>
    </source>
</evidence>
<dbReference type="Gene3D" id="3.10.110.10">
    <property type="entry name" value="Ubiquitin Conjugating Enzyme"/>
    <property type="match status" value="1"/>
</dbReference>
<keyword evidence="1" id="KW-0808">Transferase</keyword>
<dbReference type="SMART" id="SM00212">
    <property type="entry name" value="UBCc"/>
    <property type="match status" value="1"/>
</dbReference>
<evidence type="ECO:0000259" key="8">
    <source>
        <dbReference type="PROSITE" id="PS50089"/>
    </source>
</evidence>
<feature type="region of interest" description="Disordered" evidence="7">
    <location>
        <begin position="900"/>
        <end position="973"/>
    </location>
</feature>
<dbReference type="InterPro" id="IPR017907">
    <property type="entry name" value="Znf_RING_CS"/>
</dbReference>
<dbReference type="PANTHER" id="PTHR46116">
    <property type="entry name" value="(E3-INDEPENDENT) E2 UBIQUITIN-CONJUGATING ENZYME"/>
    <property type="match status" value="1"/>
</dbReference>
<evidence type="ECO:0000256" key="7">
    <source>
        <dbReference type="SAM" id="MobiDB-lite"/>
    </source>
</evidence>
<keyword evidence="2" id="KW-0479">Metal-binding</keyword>
<dbReference type="InterPro" id="IPR016135">
    <property type="entry name" value="UBQ-conjugating_enzyme/RWD"/>
</dbReference>
<proteinExistence type="predicted"/>
<dbReference type="GO" id="GO:0008270">
    <property type="term" value="F:zinc ion binding"/>
    <property type="evidence" value="ECO:0007669"/>
    <property type="project" value="UniProtKB-KW"/>
</dbReference>
<evidence type="ECO:0000256" key="2">
    <source>
        <dbReference type="ARBA" id="ARBA00022723"/>
    </source>
</evidence>
<dbReference type="PROSITE" id="PS50089">
    <property type="entry name" value="ZF_RING_2"/>
    <property type="match status" value="1"/>
</dbReference>
<dbReference type="eggNOG" id="KOG0895">
    <property type="taxonomic scope" value="Eukaryota"/>
</dbReference>
<organism evidence="10 11">
    <name type="scientific">Ectocarpus siliculosus</name>
    <name type="common">Brown alga</name>
    <name type="synonym">Conferva siliculosa</name>
    <dbReference type="NCBI Taxonomy" id="2880"/>
    <lineage>
        <taxon>Eukaryota</taxon>
        <taxon>Sar</taxon>
        <taxon>Stramenopiles</taxon>
        <taxon>Ochrophyta</taxon>
        <taxon>PX clade</taxon>
        <taxon>Phaeophyceae</taxon>
        <taxon>Ectocarpales</taxon>
        <taxon>Ectocarpaceae</taxon>
        <taxon>Ectocarpus</taxon>
    </lineage>
</organism>
<feature type="domain" description="UBC core" evidence="9">
    <location>
        <begin position="710"/>
        <end position="874"/>
    </location>
</feature>
<feature type="region of interest" description="Disordered" evidence="7">
    <location>
        <begin position="512"/>
        <end position="568"/>
    </location>
</feature>
<feature type="region of interest" description="Disordered" evidence="7">
    <location>
        <begin position="42"/>
        <end position="96"/>
    </location>
</feature>
<evidence type="ECO:0000313" key="10">
    <source>
        <dbReference type="EMBL" id="CBJ32983.1"/>
    </source>
</evidence>
<feature type="domain" description="RING-type" evidence="8">
    <location>
        <begin position="124"/>
        <end position="161"/>
    </location>
</feature>
<evidence type="ECO:0000256" key="4">
    <source>
        <dbReference type="ARBA" id="ARBA00022786"/>
    </source>
</evidence>
<dbReference type="STRING" id="2880.D7G0A1"/>
<name>D7G0A1_ECTSI</name>
<evidence type="ECO:0000313" key="11">
    <source>
        <dbReference type="Proteomes" id="UP000002630"/>
    </source>
</evidence>
<keyword evidence="5" id="KW-0862">Zinc</keyword>
<dbReference type="Pfam" id="PF00179">
    <property type="entry name" value="UQ_con"/>
    <property type="match status" value="1"/>
</dbReference>
<sequence>MADVVDLVLSDEDDGGGTTSGGIEKTAQVEEVDVSSELVVVKSPTAAASSRPVARAQTGRAARRKSGGAAASPGVGSGGRGHASRSSPNKRNNSKSAVAAAAAAAAQNAVLIDDDGDVTAQNACSSCSKEVRNPFPLERCGHTLCPGCLLTRASASECPVDGCGKPVSVRDLALILDENAWVDLQVKRVAAFRARARKGARCPKCQSWVEGGSTSAPSQRKQGGDVVEVGKVGGTAKDRVKVLLSGQPLVCNQGHLLCRFCAAELSKKSPRCVACGDAKLLPVSGLLSLLEELVANPASVELCGPVGPLPKTFATGAAAAAGRGRGGRGRGGRGGYVYPGGRGGGGGRGMGAGRGAGWAALMAGFGELGGFGQGYGYNGGGGGGGGGGAPKISSKWSKGTGYGGSGDAAAAASTQAVAAEAEGRADKAMVVIFDALTGCLPATGDSPEHLPELLALVRESSLLQTVCAYLRNDSLMDIAKRRKLYQSLFKLVLGFAQHELLAPLIDHVPPKSGGAKTELEASATSSGSGDADSSSGKGKGKGRASSDEDLAVAGADGEGDAEEEDEDVSVAELLASANRQAKVFAQAPGAGDGKGGDAGTLAFALQVTEVYDKVKASLTYLRGIAEARASSPAVLALASAMGAGGGVAGAGLGRKRKREAADIVEVSLESRYLSELGDSRFELMALLGPGHSHHFSGQASSQTGGAGGRVRAVRISQEVSTLATSLPVQPDSSIFLRVDEDRFDVMRAMITGPKGTPYECGCFEFDILLPPDYPNSPPKVHFLTTGSGRVRFNPNLYQTGKVCLSLLGTWAGPGWNPKTSTLLQVLISIQSLIFVAEPYFNEPGFEGQLGTPQGRVASSSYNTRIRNGTLLLGVLEALEEKRPGALSDVKRTHFRLMKGGGRGGAFQTYPRGGGEGAGFGEKTPPREKVFRTTKKPSPPLEGGGSPPEPCGFPPREEGGGKKKGSHIAKREGP</sequence>
<accession>D7G0A1</accession>
<dbReference type="SUPFAM" id="SSF57850">
    <property type="entry name" value="RING/U-box"/>
    <property type="match status" value="1"/>
</dbReference>
<gene>
    <name evidence="10" type="ORF">Esi_0399_0017</name>
</gene>
<feature type="region of interest" description="Disordered" evidence="7">
    <location>
        <begin position="1"/>
        <end position="29"/>
    </location>
</feature>
<dbReference type="EMBL" id="FN648595">
    <property type="protein sequence ID" value="CBJ32983.1"/>
    <property type="molecule type" value="Genomic_DNA"/>
</dbReference>
<dbReference type="EMBL" id="FN649742">
    <property type="protein sequence ID" value="CBJ32983.1"/>
    <property type="molecule type" value="Genomic_DNA"/>
</dbReference>
<keyword evidence="11" id="KW-1185">Reference proteome</keyword>
<dbReference type="Proteomes" id="UP000002630">
    <property type="component" value="Linkage Group LG17"/>
</dbReference>
<dbReference type="PROSITE" id="PS50127">
    <property type="entry name" value="UBC_2"/>
    <property type="match status" value="1"/>
</dbReference>
<keyword evidence="4" id="KW-0833">Ubl conjugation pathway</keyword>
<dbReference type="InParanoid" id="D7G0A1"/>
<feature type="compositionally biased region" description="Low complexity" evidence="7">
    <location>
        <begin position="522"/>
        <end position="536"/>
    </location>
</feature>
<keyword evidence="3 6" id="KW-0863">Zinc-finger</keyword>
<dbReference type="GO" id="GO:0016740">
    <property type="term" value="F:transferase activity"/>
    <property type="evidence" value="ECO:0007669"/>
    <property type="project" value="UniProtKB-KW"/>
</dbReference>
<dbReference type="InterPro" id="IPR001841">
    <property type="entry name" value="Znf_RING"/>
</dbReference>
<evidence type="ECO:0000256" key="6">
    <source>
        <dbReference type="PROSITE-ProRule" id="PRU00175"/>
    </source>
</evidence>
<evidence type="ECO:0000259" key="9">
    <source>
        <dbReference type="PROSITE" id="PS50127"/>
    </source>
</evidence>
<dbReference type="SUPFAM" id="SSF54495">
    <property type="entry name" value="UBC-like"/>
    <property type="match status" value="1"/>
</dbReference>
<dbReference type="SMART" id="SM00184">
    <property type="entry name" value="RING"/>
    <property type="match status" value="2"/>
</dbReference>
<dbReference type="PANTHER" id="PTHR46116:SF39">
    <property type="entry name" value="BACULOVIRAL IAP REPEAT-CONTAINING PROTEIN 6"/>
    <property type="match status" value="1"/>
</dbReference>
<protein>
    <recommendedName>
        <fullName evidence="12">UBC core domain-containing protein</fullName>
    </recommendedName>
</protein>
<dbReference type="CDD" id="cd23810">
    <property type="entry name" value="UBCc_BIRC6"/>
    <property type="match status" value="1"/>
</dbReference>